<keyword evidence="6" id="KW-0472">Membrane</keyword>
<feature type="compositionally biased region" description="Polar residues" evidence="8">
    <location>
        <begin position="18"/>
        <end position="45"/>
    </location>
</feature>
<feature type="compositionally biased region" description="Polar residues" evidence="8">
    <location>
        <begin position="467"/>
        <end position="498"/>
    </location>
</feature>
<feature type="region of interest" description="Disordered" evidence="8">
    <location>
        <begin position="659"/>
        <end position="690"/>
    </location>
</feature>
<dbReference type="AlphaFoldDB" id="A0AAQ0ER39"/>
<feature type="region of interest" description="Disordered" evidence="8">
    <location>
        <begin position="16"/>
        <end position="47"/>
    </location>
</feature>
<dbReference type="GO" id="GO:0009279">
    <property type="term" value="C:cell outer membrane"/>
    <property type="evidence" value="ECO:0007669"/>
    <property type="project" value="UniProtKB-SubCell"/>
</dbReference>
<evidence type="ECO:0000256" key="1">
    <source>
        <dbReference type="ARBA" id="ARBA00004196"/>
    </source>
</evidence>
<name>A0AAQ0ER39_9CHLA</name>
<feature type="compositionally biased region" description="Low complexity" evidence="8">
    <location>
        <begin position="445"/>
        <end position="466"/>
    </location>
</feature>
<feature type="compositionally biased region" description="Polar residues" evidence="8">
    <location>
        <begin position="837"/>
        <end position="856"/>
    </location>
</feature>
<accession>A0AAQ0ER39</accession>
<feature type="region of interest" description="Disordered" evidence="8">
    <location>
        <begin position="292"/>
        <end position="365"/>
    </location>
</feature>
<feature type="compositionally biased region" description="Polar residues" evidence="8">
    <location>
        <begin position="430"/>
        <end position="444"/>
    </location>
</feature>
<feature type="non-terminal residue" evidence="9">
    <location>
        <position position="961"/>
    </location>
</feature>
<gene>
    <name evidence="9" type="ORF">INQ84_04840</name>
</gene>
<evidence type="ECO:0000256" key="6">
    <source>
        <dbReference type="ARBA" id="ARBA00023136"/>
    </source>
</evidence>
<evidence type="ECO:0000256" key="2">
    <source>
        <dbReference type="ARBA" id="ARBA00004442"/>
    </source>
</evidence>
<evidence type="ECO:0000256" key="3">
    <source>
        <dbReference type="ARBA" id="ARBA00004613"/>
    </source>
</evidence>
<feature type="compositionally biased region" description="Low complexity" evidence="8">
    <location>
        <begin position="129"/>
        <end position="143"/>
    </location>
</feature>
<feature type="compositionally biased region" description="Polar residues" evidence="8">
    <location>
        <begin position="510"/>
        <end position="526"/>
    </location>
</feature>
<keyword evidence="4" id="KW-0964">Secreted</keyword>
<feature type="region of interest" description="Disordered" evidence="8">
    <location>
        <begin position="67"/>
        <end position="224"/>
    </location>
</feature>
<dbReference type="GO" id="GO:0005576">
    <property type="term" value="C:extracellular region"/>
    <property type="evidence" value="ECO:0007669"/>
    <property type="project" value="UniProtKB-SubCell"/>
</dbReference>
<dbReference type="NCBIfam" id="TIGR01376">
    <property type="entry name" value="POMP_repeat"/>
    <property type="match status" value="3"/>
</dbReference>
<evidence type="ECO:0000313" key="9">
    <source>
        <dbReference type="EMBL" id="QYC74398.1"/>
    </source>
</evidence>
<evidence type="ECO:0000256" key="4">
    <source>
        <dbReference type="ARBA" id="ARBA00022525"/>
    </source>
</evidence>
<reference evidence="9" key="1">
    <citation type="journal article" date="2021" name="Front. Microbiol.">
        <title>Generation of Tetracycline and Rifamycin Resistant Chlamydia Suis Recombinants.</title>
        <authorList>
            <person name="Marti H."/>
            <person name="Bommana S."/>
            <person name="Read T.D."/>
            <person name="Pesch T."/>
            <person name="Prahauser B."/>
            <person name="Dean D."/>
            <person name="Borel N."/>
        </authorList>
    </citation>
    <scope>NUCLEOTIDE SEQUENCE</scope>
    <source>
        <strain evidence="9">208.1</strain>
    </source>
</reference>
<evidence type="ECO:0000256" key="8">
    <source>
        <dbReference type="SAM" id="MobiDB-lite"/>
    </source>
</evidence>
<keyword evidence="5" id="KW-0732">Signal</keyword>
<feature type="compositionally biased region" description="Low complexity" evidence="8">
    <location>
        <begin position="316"/>
        <end position="346"/>
    </location>
</feature>
<feature type="compositionally biased region" description="Acidic residues" evidence="8">
    <location>
        <begin position="78"/>
        <end position="92"/>
    </location>
</feature>
<dbReference type="EMBL" id="CP063185">
    <property type="protein sequence ID" value="QYC74398.1"/>
    <property type="molecule type" value="Genomic_DNA"/>
</dbReference>
<dbReference type="Pfam" id="PF02415">
    <property type="entry name" value="Chlam_PMP"/>
    <property type="match status" value="3"/>
</dbReference>
<feature type="compositionally biased region" description="Polar residues" evidence="8">
    <location>
        <begin position="207"/>
        <end position="224"/>
    </location>
</feature>
<feature type="region of interest" description="Disordered" evidence="8">
    <location>
        <begin position="814"/>
        <end position="961"/>
    </location>
</feature>
<evidence type="ECO:0000313" key="10">
    <source>
        <dbReference type="Proteomes" id="UP000825134"/>
    </source>
</evidence>
<feature type="compositionally biased region" description="Acidic residues" evidence="8">
    <location>
        <begin position="305"/>
        <end position="315"/>
    </location>
</feature>
<feature type="compositionally biased region" description="Low complexity" evidence="8">
    <location>
        <begin position="679"/>
        <end position="688"/>
    </location>
</feature>
<comment type="subcellular location">
    <subcellularLocation>
        <location evidence="1">Cell envelope</location>
    </subcellularLocation>
    <subcellularLocation>
        <location evidence="2">Cell outer membrane</location>
    </subcellularLocation>
    <subcellularLocation>
        <location evidence="3">Secreted</location>
    </subcellularLocation>
</comment>
<organism evidence="9 10">
    <name type="scientific">Chlamydia suis</name>
    <dbReference type="NCBI Taxonomy" id="83559"/>
    <lineage>
        <taxon>Bacteria</taxon>
        <taxon>Pseudomonadati</taxon>
        <taxon>Chlamydiota</taxon>
        <taxon>Chlamydiia</taxon>
        <taxon>Chlamydiales</taxon>
        <taxon>Chlamydiaceae</taxon>
        <taxon>Chlamydia/Chlamydophila group</taxon>
        <taxon>Chlamydia</taxon>
    </lineage>
</organism>
<feature type="compositionally biased region" description="Low complexity" evidence="8">
    <location>
        <begin position="527"/>
        <end position="539"/>
    </location>
</feature>
<feature type="compositionally biased region" description="Polar residues" evidence="8">
    <location>
        <begin position="909"/>
        <end position="932"/>
    </location>
</feature>
<evidence type="ECO:0000256" key="5">
    <source>
        <dbReference type="ARBA" id="ARBA00022729"/>
    </source>
</evidence>
<feature type="compositionally biased region" description="Low complexity" evidence="8">
    <location>
        <begin position="167"/>
        <end position="178"/>
    </location>
</feature>
<feature type="region of interest" description="Disordered" evidence="8">
    <location>
        <begin position="418"/>
        <end position="553"/>
    </location>
</feature>
<feature type="compositionally biased region" description="Low complexity" evidence="8">
    <location>
        <begin position="940"/>
        <end position="961"/>
    </location>
</feature>
<evidence type="ECO:0000256" key="7">
    <source>
        <dbReference type="ARBA" id="ARBA00023237"/>
    </source>
</evidence>
<sequence>MKFLSATAVFAAALPSVTEASTSESPIKITDLSSNRTGSSSSQFTEIIPEGGAEYKISGNVSFSSFSNISEDIKEPSSDPEQEENDDTDEGSSSDSQNTEENSQTSSPETQGDNSQTSSPQEAERGPEESSSSTTSSSPSTPSGQPQNNAIALRSFLYSLQAETEETGQTPQEGVSSEEPTHPESTEEDQQEPNVQNTTSGGGAFYNNHTGPLSFVNNPENPGSLTLSKIRVTGEGGAIYSKGPLSIKDLKQLVLEENLSKKAGGAILGESTVTISGVDTLTFSKNAVEVTFVDKSETQNPSEGPETEDSSDSSDSDANSSSVGSNGNPSTAQAAAFSRFLSASSSTDSQPEETENTDSSVKIELGCGGGIYSKGKLTVSDSKEISFNENSATKDGGGIYSEEDISVSTAEKVLFTGNTAGVVGKESATDTEQPPTDTEQGPQESSPDSTGSQPSSPDSTNSQQSSLTSARLTQLSLTRSASTESSGSTGQENTSQQEGEAPEGNRQEEAPSTENQAPNQSDSTNDQSPGSPSSGSESPSPTPPQSPTTEVIQPVVGCGGAVYTKKSLTVTDVTKIELVKNSATGAGGAIYAADKVAFTTTASNAGDARDPGETTISDNEASGCGGGVCTKAFSASNLKTLTLSKNTSKESGGAIYTDLDALKTPENSETEQPTPPSSSGPEAPAAAAKTSRFVAATSTPKSETVVASPASDIDVFINKVLNVAITENKAAKKGGGVYGKKAKFSNLDKLDISNNTAQDIGGGLCLTESVEFDAIGSLSTSNNSAIAQGAGIHAKTVTITNTKSAFTFANNTVQATEDPEPEVTQPEENVPSEEESLFSTPNNGQNQNTSPANRQNQEQSGVEESGSEEASDVNSGQEVESEGVSDSNGSNQQESPVISPSEDNDQAEGSDSTSSSEKNDGNSESGDQNLSEESQEKSPTESGNNAESNNNSSNTDSTAST</sequence>
<keyword evidence="7" id="KW-0998">Cell outer membrane</keyword>
<protein>
    <submittedName>
        <fullName evidence="9">Uncharacterized protein</fullName>
    </submittedName>
</protein>
<feature type="compositionally biased region" description="Polar residues" evidence="8">
    <location>
        <begin position="93"/>
        <end position="121"/>
    </location>
</feature>
<feature type="compositionally biased region" description="Polar residues" evidence="8">
    <location>
        <begin position="872"/>
        <end position="898"/>
    </location>
</feature>
<dbReference type="Proteomes" id="UP000825134">
    <property type="component" value="Chromosome"/>
</dbReference>
<dbReference type="InterPro" id="IPR003368">
    <property type="entry name" value="POMP_repeat"/>
</dbReference>
<proteinExistence type="predicted"/>